<dbReference type="HAMAP" id="MF_01808">
    <property type="entry name" value="Recomb_XerC_XerD"/>
    <property type="match status" value="1"/>
</dbReference>
<keyword evidence="6 9" id="KW-0238">DNA-binding</keyword>
<dbReference type="InterPro" id="IPR044068">
    <property type="entry name" value="CB"/>
</dbReference>
<keyword evidence="8 9" id="KW-0131">Cell cycle</keyword>
<dbReference type="Proteomes" id="UP001500279">
    <property type="component" value="Unassembled WGS sequence"/>
</dbReference>
<name>A0ABN1K8Z5_9BURK</name>
<gene>
    <name evidence="9 12" type="primary">xerC</name>
    <name evidence="12" type="ORF">GCM10009107_39580</name>
</gene>
<comment type="similarity">
    <text evidence="9">Belongs to the 'phage' integrase family. XerC subfamily.</text>
</comment>
<dbReference type="PANTHER" id="PTHR30349">
    <property type="entry name" value="PHAGE INTEGRASE-RELATED"/>
    <property type="match status" value="1"/>
</dbReference>
<evidence type="ECO:0000259" key="10">
    <source>
        <dbReference type="PROSITE" id="PS51898"/>
    </source>
</evidence>
<keyword evidence="7 9" id="KW-0233">DNA recombination</keyword>
<dbReference type="InterPro" id="IPR050090">
    <property type="entry name" value="Tyrosine_recombinase_XerCD"/>
</dbReference>
<keyword evidence="4 9" id="KW-0159">Chromosome partition</keyword>
<evidence type="ECO:0000256" key="2">
    <source>
        <dbReference type="ARBA" id="ARBA00022490"/>
    </source>
</evidence>
<dbReference type="PANTHER" id="PTHR30349:SF81">
    <property type="entry name" value="TYROSINE RECOMBINASE XERC"/>
    <property type="match status" value="1"/>
</dbReference>
<evidence type="ECO:0000256" key="6">
    <source>
        <dbReference type="ARBA" id="ARBA00023125"/>
    </source>
</evidence>
<feature type="active site" evidence="9">
    <location>
        <position position="286"/>
    </location>
</feature>
<evidence type="ECO:0000256" key="1">
    <source>
        <dbReference type="ARBA" id="ARBA00004496"/>
    </source>
</evidence>
<dbReference type="Pfam" id="PF00589">
    <property type="entry name" value="Phage_integrase"/>
    <property type="match status" value="1"/>
</dbReference>
<accession>A0ABN1K8Z5</accession>
<evidence type="ECO:0000259" key="11">
    <source>
        <dbReference type="PROSITE" id="PS51900"/>
    </source>
</evidence>
<dbReference type="PROSITE" id="PS51898">
    <property type="entry name" value="TYR_RECOMBINASE"/>
    <property type="match status" value="1"/>
</dbReference>
<dbReference type="SUPFAM" id="SSF56349">
    <property type="entry name" value="DNA breaking-rejoining enzymes"/>
    <property type="match status" value="1"/>
</dbReference>
<comment type="subcellular location">
    <subcellularLocation>
        <location evidence="1 9">Cytoplasm</location>
    </subcellularLocation>
</comment>
<dbReference type="EMBL" id="BAAAEW010000026">
    <property type="protein sequence ID" value="GAA0758797.1"/>
    <property type="molecule type" value="Genomic_DNA"/>
</dbReference>
<feature type="active site" evidence="9">
    <location>
        <position position="191"/>
    </location>
</feature>
<dbReference type="InterPro" id="IPR002104">
    <property type="entry name" value="Integrase_catalytic"/>
</dbReference>
<evidence type="ECO:0000256" key="9">
    <source>
        <dbReference type="HAMAP-Rule" id="MF_01808"/>
    </source>
</evidence>
<dbReference type="InterPro" id="IPR011010">
    <property type="entry name" value="DNA_brk_join_enz"/>
</dbReference>
<reference evidence="12 13" key="1">
    <citation type="journal article" date="2019" name="Int. J. Syst. Evol. Microbiol.">
        <title>The Global Catalogue of Microorganisms (GCM) 10K type strain sequencing project: providing services to taxonomists for standard genome sequencing and annotation.</title>
        <authorList>
            <consortium name="The Broad Institute Genomics Platform"/>
            <consortium name="The Broad Institute Genome Sequencing Center for Infectious Disease"/>
            <person name="Wu L."/>
            <person name="Ma J."/>
        </authorList>
    </citation>
    <scope>NUCLEOTIDE SEQUENCE [LARGE SCALE GENOMIC DNA]</scope>
    <source>
        <strain evidence="12 13">JCM 15503</strain>
    </source>
</reference>
<dbReference type="RefSeq" id="WP_231010089.1">
    <property type="nucleotide sequence ID" value="NZ_BAAAEW010000026.1"/>
</dbReference>
<dbReference type="InterPro" id="IPR010998">
    <property type="entry name" value="Integrase_recombinase_N"/>
</dbReference>
<keyword evidence="2 9" id="KW-0963">Cytoplasm</keyword>
<comment type="subunit">
    <text evidence="9">Forms a cyclic heterotetrameric complex composed of two molecules of XerC and two molecules of XerD.</text>
</comment>
<proteinExistence type="inferred from homology"/>
<keyword evidence="5 9" id="KW-0229">DNA integration</keyword>
<feature type="domain" description="Tyr recombinase" evidence="10">
    <location>
        <begin position="118"/>
        <end position="308"/>
    </location>
</feature>
<evidence type="ECO:0000256" key="4">
    <source>
        <dbReference type="ARBA" id="ARBA00022829"/>
    </source>
</evidence>
<feature type="active site" evidence="9">
    <location>
        <position position="260"/>
    </location>
</feature>
<dbReference type="PROSITE" id="PS51900">
    <property type="entry name" value="CB"/>
    <property type="match status" value="1"/>
</dbReference>
<comment type="caution">
    <text evidence="12">The sequence shown here is derived from an EMBL/GenBank/DDBJ whole genome shotgun (WGS) entry which is preliminary data.</text>
</comment>
<dbReference type="InterPro" id="IPR004107">
    <property type="entry name" value="Integrase_SAM-like_N"/>
</dbReference>
<keyword evidence="13" id="KW-1185">Reference proteome</keyword>
<evidence type="ECO:0000313" key="13">
    <source>
        <dbReference type="Proteomes" id="UP001500279"/>
    </source>
</evidence>
<evidence type="ECO:0000313" key="12">
    <source>
        <dbReference type="EMBL" id="GAA0758797.1"/>
    </source>
</evidence>
<comment type="function">
    <text evidence="9">Site-specific tyrosine recombinase, which acts by catalyzing the cutting and rejoining of the recombining DNA molecules. The XerC-XerD complex is essential to convert dimers of the bacterial chromosome into monomers to permit their segregation at cell division. It also contributes to the segregational stability of plasmids.</text>
</comment>
<evidence type="ECO:0000256" key="8">
    <source>
        <dbReference type="ARBA" id="ARBA00023306"/>
    </source>
</evidence>
<keyword evidence="3 9" id="KW-0132">Cell division</keyword>
<dbReference type="Gene3D" id="1.10.150.130">
    <property type="match status" value="1"/>
</dbReference>
<feature type="domain" description="Core-binding (CB)" evidence="11">
    <location>
        <begin position="12"/>
        <end position="97"/>
    </location>
</feature>
<dbReference type="Gene3D" id="1.10.443.10">
    <property type="entry name" value="Intergrase catalytic core"/>
    <property type="match status" value="1"/>
</dbReference>
<evidence type="ECO:0000256" key="3">
    <source>
        <dbReference type="ARBA" id="ARBA00022618"/>
    </source>
</evidence>
<feature type="active site" evidence="9">
    <location>
        <position position="160"/>
    </location>
</feature>
<feature type="active site" evidence="9">
    <location>
        <position position="263"/>
    </location>
</feature>
<protein>
    <recommendedName>
        <fullName evidence="9">Tyrosine recombinase XerC</fullName>
    </recommendedName>
</protein>
<organism evidence="12 13">
    <name type="scientific">Ideonella azotifigens</name>
    <dbReference type="NCBI Taxonomy" id="513160"/>
    <lineage>
        <taxon>Bacteria</taxon>
        <taxon>Pseudomonadati</taxon>
        <taxon>Pseudomonadota</taxon>
        <taxon>Betaproteobacteria</taxon>
        <taxon>Burkholderiales</taxon>
        <taxon>Sphaerotilaceae</taxon>
        <taxon>Ideonella</taxon>
    </lineage>
</organism>
<feature type="active site" description="O-(3'-phospho-DNA)-tyrosine intermediate" evidence="9">
    <location>
        <position position="295"/>
    </location>
</feature>
<dbReference type="InterPro" id="IPR013762">
    <property type="entry name" value="Integrase-like_cat_sf"/>
</dbReference>
<evidence type="ECO:0000256" key="5">
    <source>
        <dbReference type="ARBA" id="ARBA00022908"/>
    </source>
</evidence>
<dbReference type="Pfam" id="PF02899">
    <property type="entry name" value="Phage_int_SAM_1"/>
    <property type="match status" value="1"/>
</dbReference>
<dbReference type="InterPro" id="IPR023009">
    <property type="entry name" value="Tyrosine_recombinase_XerC/XerD"/>
</dbReference>
<dbReference type="CDD" id="cd00798">
    <property type="entry name" value="INT_XerDC_C"/>
    <property type="match status" value="1"/>
</dbReference>
<evidence type="ECO:0000256" key="7">
    <source>
        <dbReference type="ARBA" id="ARBA00023172"/>
    </source>
</evidence>
<sequence length="321" mass="34599">MVDAAPPTVGPDLLPDPLPRYLSHLRVDRRLAERSLTLYTDALTRLAAAAAAQNLPLDRLLTHHVRRMAAQLHSQGLAPRSLALQLSAWRGFYRWWGREGGVPLNPVDGVRPPKAPKPLPKALAVDQAVALAEAQPDTGDPALGARDHAIVELLYSSGLRVAELVSLDASPGPAAVGWIDEQDATVHVLGKGSKRRAVPVGRKALEALAAWRAERDLVASPGEPALFVSNRGTRLSTSQVRTRLKALALSAGLPTSVHPHMLRHSFASHLLQSSGDLRAVQELLGHASISTTQIYTKLDFQHLAKAYDAAHPRAKRKTGET</sequence>